<dbReference type="SUPFAM" id="SSF48403">
    <property type="entry name" value="Ankyrin repeat"/>
    <property type="match status" value="1"/>
</dbReference>
<gene>
    <name evidence="1" type="ORF">Satyrvirus27_13</name>
</gene>
<reference evidence="1" key="1">
    <citation type="submission" date="2018-10" db="EMBL/GenBank/DDBJ databases">
        <title>Hidden diversity of soil giant viruses.</title>
        <authorList>
            <person name="Schulz F."/>
            <person name="Alteio L."/>
            <person name="Goudeau D."/>
            <person name="Ryan E.M."/>
            <person name="Malmstrom R.R."/>
            <person name="Blanchard J."/>
            <person name="Woyke T."/>
        </authorList>
    </citation>
    <scope>NUCLEOTIDE SEQUENCE</scope>
    <source>
        <strain evidence="1">SAV1</strain>
    </source>
</reference>
<organism evidence="1">
    <name type="scientific">Satyrvirus sp</name>
    <dbReference type="NCBI Taxonomy" id="2487771"/>
    <lineage>
        <taxon>Viruses</taxon>
        <taxon>Varidnaviria</taxon>
        <taxon>Bamfordvirae</taxon>
        <taxon>Nucleocytoviricota</taxon>
        <taxon>Megaviricetes</taxon>
        <taxon>Imitervirales</taxon>
        <taxon>Mimiviridae</taxon>
        <taxon>Megamimivirinae</taxon>
    </lineage>
</organism>
<dbReference type="InterPro" id="IPR002110">
    <property type="entry name" value="Ankyrin_rpt"/>
</dbReference>
<name>A0A3G5AEI7_9VIRU</name>
<dbReference type="InterPro" id="IPR036770">
    <property type="entry name" value="Ankyrin_rpt-contain_sf"/>
</dbReference>
<dbReference type="EMBL" id="MK072463">
    <property type="protein sequence ID" value="AYV85636.1"/>
    <property type="molecule type" value="Genomic_DNA"/>
</dbReference>
<protein>
    <submittedName>
        <fullName evidence="1">Putative ankyrin repeat protein L25</fullName>
    </submittedName>
</protein>
<sequence length="210" mass="24292">MSRKFDFYNLLEKEFGICCPSTGFEFRFCKDGYELWFESLKINHLDYLFSIIDQNNKDSFLCDACIYLQYEIIVYSIQNGANPRAFDDLPLIYACKIYTDSNENSSKIVKLLVDDFGSDINARNGQLLEIAINNPCATLTLTKLLLERGAVVTEEIISRLLNQSKSVIELFIDYGLDPKLLSKHFFNKILRDYKGAINVFHEYNIDLNEI</sequence>
<dbReference type="Pfam" id="PF00023">
    <property type="entry name" value="Ank"/>
    <property type="match status" value="1"/>
</dbReference>
<accession>A0A3G5AEI7</accession>
<evidence type="ECO:0000313" key="1">
    <source>
        <dbReference type="EMBL" id="AYV85636.1"/>
    </source>
</evidence>
<dbReference type="Gene3D" id="1.25.40.20">
    <property type="entry name" value="Ankyrin repeat-containing domain"/>
    <property type="match status" value="1"/>
</dbReference>
<proteinExistence type="predicted"/>